<dbReference type="Gene3D" id="6.10.250.2940">
    <property type="match status" value="1"/>
</dbReference>
<dbReference type="InterPro" id="IPR030934">
    <property type="entry name" value="Intein_C"/>
</dbReference>
<dbReference type="InterPro" id="IPR027434">
    <property type="entry name" value="Homing_endonucl"/>
</dbReference>
<dbReference type="Gene3D" id="2.40.40.20">
    <property type="match status" value="1"/>
</dbReference>
<dbReference type="PROSITE" id="PS50819">
    <property type="entry name" value="INTEIN_ENDONUCLEASE"/>
    <property type="match status" value="2"/>
</dbReference>
<dbReference type="InterPro" id="IPR045867">
    <property type="entry name" value="DNA-dir_RpoC_beta_prime"/>
</dbReference>
<keyword evidence="13" id="KW-0804">Transcription</keyword>
<dbReference type="Pfam" id="PF04998">
    <property type="entry name" value="RNA_pol_Rpb1_5"/>
    <property type="match status" value="3"/>
</dbReference>
<dbReference type="SUPFAM" id="SSF55608">
    <property type="entry name" value="Homing endonucleases"/>
    <property type="match status" value="2"/>
</dbReference>
<dbReference type="SUPFAM" id="SSF64484">
    <property type="entry name" value="beta and beta-prime subunits of DNA dependent RNA-polymerase"/>
    <property type="match status" value="3"/>
</dbReference>
<dbReference type="Gene3D" id="3.10.28.10">
    <property type="entry name" value="Homing endonucleases"/>
    <property type="match status" value="2"/>
</dbReference>
<dbReference type="SUPFAM" id="SSF51294">
    <property type="entry name" value="Hedgehog/intein (Hint) domain"/>
    <property type="match status" value="3"/>
</dbReference>
<dbReference type="PANTHER" id="PTHR19376">
    <property type="entry name" value="DNA-DIRECTED RNA POLYMERASE"/>
    <property type="match status" value="1"/>
</dbReference>
<evidence type="ECO:0000256" key="2">
    <source>
        <dbReference type="ARBA" id="ARBA00012418"/>
    </source>
</evidence>
<dbReference type="SMART" id="SM00306">
    <property type="entry name" value="HintN"/>
    <property type="match status" value="2"/>
</dbReference>
<dbReference type="Pfam" id="PF04990">
    <property type="entry name" value="RNA_pol_Rpb1_7"/>
    <property type="match status" value="1"/>
</dbReference>
<keyword evidence="7" id="KW-0479">Metal-binding</keyword>
<evidence type="ECO:0000256" key="3">
    <source>
        <dbReference type="ARBA" id="ARBA00016625"/>
    </source>
</evidence>
<dbReference type="Pfam" id="PF14528">
    <property type="entry name" value="LAGLIDADG_3"/>
    <property type="match status" value="2"/>
</dbReference>
<keyword evidence="4" id="KW-0240">DNA-directed RNA polymerase</keyword>
<keyword evidence="6" id="KW-0548">Nucleotidyltransferase</keyword>
<keyword evidence="5" id="KW-0808">Transferase</keyword>
<dbReference type="FunFam" id="4.10.860.120:FF:000003">
    <property type="entry name" value="DNA-directed RNA polymerase subunit"/>
    <property type="match status" value="1"/>
</dbReference>
<dbReference type="Pfam" id="PF04983">
    <property type="entry name" value="RNA_pol_Rpb1_3"/>
    <property type="match status" value="1"/>
</dbReference>
<evidence type="ECO:0000256" key="6">
    <source>
        <dbReference type="ARBA" id="ARBA00022695"/>
    </source>
</evidence>
<dbReference type="InterPro" id="IPR038593">
    <property type="entry name" value="RNA_pol_Rpb1_7_sf"/>
</dbReference>
<dbReference type="GO" id="GO:0000428">
    <property type="term" value="C:DNA-directed RNA polymerase complex"/>
    <property type="evidence" value="ECO:0007669"/>
    <property type="project" value="UniProtKB-KW"/>
</dbReference>
<dbReference type="SMART" id="SM00663">
    <property type="entry name" value="RPOLA_N"/>
    <property type="match status" value="1"/>
</dbReference>
<dbReference type="InterPro" id="IPR042102">
    <property type="entry name" value="RNA_pol_Rpb1_3_sf"/>
</dbReference>
<dbReference type="InterPro" id="IPR007075">
    <property type="entry name" value="RNA_pol_Rpb1_6"/>
</dbReference>
<dbReference type="InterPro" id="IPR007066">
    <property type="entry name" value="RNA_pol_Rpb1_3"/>
</dbReference>
<dbReference type="GO" id="GO:0046872">
    <property type="term" value="F:metal ion binding"/>
    <property type="evidence" value="ECO:0007669"/>
    <property type="project" value="UniProtKB-KW"/>
</dbReference>
<dbReference type="InterPro" id="IPR036844">
    <property type="entry name" value="Hint_dom_sf"/>
</dbReference>
<evidence type="ECO:0000259" key="15">
    <source>
        <dbReference type="PROSITE" id="PS50819"/>
    </source>
</evidence>
<dbReference type="GO" id="GO:0006351">
    <property type="term" value="P:DNA-templated transcription"/>
    <property type="evidence" value="ECO:0007669"/>
    <property type="project" value="InterPro"/>
</dbReference>
<dbReference type="Gene3D" id="6.20.50.80">
    <property type="match status" value="1"/>
</dbReference>
<dbReference type="PANTHER" id="PTHR19376:SF37">
    <property type="entry name" value="DNA-DIRECTED RNA POLYMERASE II SUBUNIT RPB1"/>
    <property type="match status" value="1"/>
</dbReference>
<dbReference type="InterPro" id="IPR007083">
    <property type="entry name" value="RNA_pol_Rpb1_4"/>
</dbReference>
<dbReference type="InterPro" id="IPR006592">
    <property type="entry name" value="RNA_pol_N"/>
</dbReference>
<dbReference type="InterPro" id="IPR007081">
    <property type="entry name" value="RNA_pol_Rpb1_5"/>
</dbReference>
<evidence type="ECO:0000256" key="4">
    <source>
        <dbReference type="ARBA" id="ARBA00022478"/>
    </source>
</evidence>
<dbReference type="InterPro" id="IPR044893">
    <property type="entry name" value="RNA_pol_Rpb1_clamp_domain"/>
</dbReference>
<dbReference type="InterPro" id="IPR003587">
    <property type="entry name" value="Hint_dom_N"/>
</dbReference>
<dbReference type="Pfam" id="PF00623">
    <property type="entry name" value="RNA_pol_Rpb1_2"/>
    <property type="match status" value="1"/>
</dbReference>
<dbReference type="Gene3D" id="2.170.16.10">
    <property type="entry name" value="Hedgehog/Intein (Hint) domain"/>
    <property type="match status" value="5"/>
</dbReference>
<keyword evidence="11" id="KW-0651">Protein splicing</keyword>
<dbReference type="InterPro" id="IPR007080">
    <property type="entry name" value="RNA_pol_Rpb1_1"/>
</dbReference>
<proteinExistence type="inferred from homology"/>
<feature type="domain" description="DOD-type homing endonuclease" evidence="15">
    <location>
        <begin position="1929"/>
        <end position="2068"/>
    </location>
</feature>
<reference evidence="16" key="1">
    <citation type="journal article" date="2020" name="Nature">
        <title>Giant virus diversity and host interactions through global metagenomics.</title>
        <authorList>
            <person name="Schulz F."/>
            <person name="Roux S."/>
            <person name="Paez-Espino D."/>
            <person name="Jungbluth S."/>
            <person name="Walsh D.A."/>
            <person name="Denef V.J."/>
            <person name="McMahon K.D."/>
            <person name="Konstantinidis K.T."/>
            <person name="Eloe-Fadrosh E.A."/>
            <person name="Kyrpides N.C."/>
            <person name="Woyke T."/>
        </authorList>
    </citation>
    <scope>NUCLEOTIDE SEQUENCE</scope>
    <source>
        <strain evidence="16">GVMAG-S-1101172-89</strain>
    </source>
</reference>
<dbReference type="InterPro" id="IPR038120">
    <property type="entry name" value="Rpb1_funnel_sf"/>
</dbReference>
<evidence type="ECO:0000313" key="16">
    <source>
        <dbReference type="EMBL" id="QHU12778.1"/>
    </source>
</evidence>
<dbReference type="PRINTS" id="PR00379">
    <property type="entry name" value="INTEIN"/>
</dbReference>
<evidence type="ECO:0000256" key="12">
    <source>
        <dbReference type="ARBA" id="ARBA00023125"/>
    </source>
</evidence>
<dbReference type="EMBL" id="MN740809">
    <property type="protein sequence ID" value="QHU12778.1"/>
    <property type="molecule type" value="Genomic_DNA"/>
</dbReference>
<dbReference type="PROSITE" id="PS50818">
    <property type="entry name" value="INTEIN_C_TER"/>
    <property type="match status" value="1"/>
</dbReference>
<dbReference type="Pfam" id="PF14890">
    <property type="entry name" value="Intein_splicing"/>
    <property type="match status" value="2"/>
</dbReference>
<dbReference type="InterPro" id="IPR000722">
    <property type="entry name" value="RNA_pol_asu"/>
</dbReference>
<dbReference type="GO" id="GO:0016539">
    <property type="term" value="P:intein-mediated protein splicing"/>
    <property type="evidence" value="ECO:0007669"/>
    <property type="project" value="InterPro"/>
</dbReference>
<dbReference type="Pfam" id="PF05000">
    <property type="entry name" value="RNA_pol_Rpb1_4"/>
    <property type="match status" value="1"/>
</dbReference>
<dbReference type="GO" id="GO:0003677">
    <property type="term" value="F:DNA binding"/>
    <property type="evidence" value="ECO:0007669"/>
    <property type="project" value="UniProtKB-KW"/>
</dbReference>
<dbReference type="EC" id="2.7.7.6" evidence="2"/>
<dbReference type="Gene3D" id="1.10.132.30">
    <property type="match status" value="1"/>
</dbReference>
<dbReference type="Pfam" id="PF04997">
    <property type="entry name" value="RNA_pol_Rpb1_1"/>
    <property type="match status" value="1"/>
</dbReference>
<dbReference type="GO" id="GO:0003899">
    <property type="term" value="F:DNA-directed RNA polymerase activity"/>
    <property type="evidence" value="ECO:0007669"/>
    <property type="project" value="UniProtKB-EC"/>
</dbReference>
<dbReference type="InterPro" id="IPR004042">
    <property type="entry name" value="Intein_endonuc_central"/>
</dbReference>
<evidence type="ECO:0000256" key="10">
    <source>
        <dbReference type="ARBA" id="ARBA00022842"/>
    </source>
</evidence>
<evidence type="ECO:0000256" key="14">
    <source>
        <dbReference type="ARBA" id="ARBA00073930"/>
    </source>
</evidence>
<feature type="domain" description="DOD-type homing endonuclease" evidence="15">
    <location>
        <begin position="1380"/>
        <end position="1513"/>
    </location>
</feature>
<dbReference type="CDD" id="cd00081">
    <property type="entry name" value="Hint"/>
    <property type="match status" value="3"/>
</dbReference>
<dbReference type="Gene3D" id="3.30.1490.180">
    <property type="entry name" value="RNA polymerase ii"/>
    <property type="match status" value="1"/>
</dbReference>
<dbReference type="InterPro" id="IPR003586">
    <property type="entry name" value="Hint_dom_C"/>
</dbReference>
<sequence>MPAGLNRPTSDIEPIVGIQFGIFSPEEIERRSVVEITNAGTYDGNEPRIGGLFDPRMGVLDNGKTCRSCGQTNHSCPGHFGHFKLARPVYFIQFFPHIMNVLNCVCVRCSKLLIDKSLHKEISRRSGEQRWRAVLNLCSSITRCGQEGEDGCGARQPERYVREGIARIVAEWDAMEGPGQETKATKQRQYLEVEYVQRLFRRITDEDVDFMGLNRFWCRPDWMICSVMPIPPPQVRPSVIQDNNQRSEDDLTHKLFEIIMTNHRLQDKINNNLGKNLIEDEHTVLQYHTATLVDNQIPGVAPSAQRSGRPLKSVQQRLGSKEGRIRYNIQGKRVEFSARSVITPDPNISIAELGMPVKIAMNLTFPEKVTPYNITKMYKLIQNVGPNGEERHPGAKTIMRPDGRMISLRHVNRKEIVLHVGDVVNRHIIDGDIVLFNRQPTLHRMSMMGHRVKVLPYNTFRLNVSVTAPYNADFDGDEMNAHIPQSYESATELLEIAAVPHQIVTPRHAKPVIGIVQDTLVGSYRITRSQVSFNRREFMNMMMWNRRFEGVVPVGAREKDGKKRWSGQQILSQLLPPINMDMGNGMYKDNKVKENFVRIREGEIQEGIFDKDIFSKPSKGIIHTVFKDYGSTDTVNFIDSMQNTVEQFLVYNGFSVGVSDLIADEDTRKQMEEVIKKRKVAIEDTLLQIHMDLFDNNTGKSNRQEFEDKVYGELNKATEEAGKIGLGSLSDENRLVAMVRAGSKGSTINIAQMMACVGQQAPEGRRIPYGFTDRTLPHYKKYDDGAEARGFVESSFIEGLTPQEFFFHAMSGREGLIDTAVKSVTGDTKIVVMEGGVTKCVAIGEWVDALLTKDINDVEYFPNEANLELLQLKENTSIQTCDDAGVISTATVTAVTRHDPGDTLYEVTTRSGRSVIVTAAKSLIVYNEATSLYTERKMTDISVGDALPVIENNSAKVVVKDTITEITPIDVRPGTPGHAKYPKMYDITVPSTLNFALENGLVVRDTADTGYIQRQLVKAMEDLTTQYDGTVRDSRMNILQFQYGEDGINATKIESVNLGIGKLSEEEILKQYGMTGVDIAGILDAGAQRGEDSQALAEFATQIVADRKMLVEGIQRMKQDAPLFASVNLERVLTNVSVSFRLGADKKTDLTPLYVIAGIDRLIQRTQTKHALWAALLRYYLSPHKIIVKERFTKKAFDTACEMILVKNWQSWVQPGEQVGIIAAQSIGEPSTQMSAVASTIVHVINVKTGENYCGPISGFIDPLIGSTKPDVSSVLRTELDTYRIVGVSQDEKVSWMPISEVSRHPANGGLVKVTTRSGRTTTATLSHSFLHRTEKGVEAILGSDLRVGTRIPIANQIPETPGAVTTVGSFKLNKAFGWLCGIYLADGSLGSNTVRICKIHPVVESTIRTLAAEYGWEVSFRDYQGEFGPSKDNIIYCKELRNFMLAQFKTGSYEKTLGADIFSYSREFQYGLLSGYFDGDGNVSAERHLIRVGSRSESLIRSVNRLLSYCGIFGVLGEETSVRIPGKVMHTISILKKYAALFKQRIGFSLQEKAAALDTIVTWMERDGKHDTKEMYDKIPALGDYIAALGKSLNMPGQSRNYGRWAKKERVGRLTLRKYIDDFAKAGATKAELAPLLSAAYSDVIWDEIVGLEYLEDPKEFVYDFTVPGNDSFMVDDCILVHNTLNSVDWDTKIMIAKNGQIVCTDIGEFVDTHMAAVKPEAIQRFPNDQLYLDLKDGNDWQAISCDEDGQMMWTKLEAVTRHPVVNEDGTNTILEVTTASGRTVKGTKGKSFLNLVDGKIVGVNGSDLKVGDCLPIANSLALDQLKQLPFLSLREYLPPTEWLYGTDVQLALTQLRSHERHWFQKNNGNLFTIPYSRSDAFLDAFEDGNNTNADKIVSGYVYHARTRRPDVSQIPEKIALTESFGFFVGAYLAEGSSNATQVNITNNDPAYLERVQALMKEWNVGTHAVSEEREAIKTGIKGTTTSLVIHSTLLATLMQRLFGRVSHEKTLPDWVFQAPDEFVEGLVDGYVSGDGSVEKRTGCVKATSVSKELLVRFGTLFARYGIFSTISERTPELGVFDSVRTNYTMYIPVKYSAVFAKTFRLSIQDKQDILDQHFIKNTAERKYQRDTTGEVVWDPITSIKEVVPIKNLVYDLTVEGTRNFMTHSCLAVKDTFHLAGVAAKSNVTRGVPRLKELLKVTQNPKAISLTVYLKPEFRGSKDKARQVAQDLELTLLKDITVKTAIYFDPKDAETVVEEDADLIKFYHLFEKEAEEGAETNWSGWLLRFEIDRDRMFRKNISMDDVAYVLRTRFGESLHLIYSDYNSDRLIMRMRLPTQMKSGLDDLINLKKFQNRILNGIVFRGVPGIKSVTFREDKDMLELVDGLYKEVRQYVLDTDGSNYIQVMNHPYVDATRLSSSHVHDIYKILGIEATRAVLLNEITTLFEEAGVNNRHLGLLCDVMTRGGRLMPADRHGINKTDIGPLAKASFEEMEKILLNAAVFGELDPVTGVSANIMTGQVIRGGTGFFNVLLDEGAFMRLQEGLAPVEGYEEEGEGELTEEQLEKALYEDENDMCSSAQLRMNVTMPNVITAADEPDIEIMLVDQ</sequence>
<dbReference type="InterPro" id="IPR007073">
    <property type="entry name" value="RNA_pol_Rpb1_7"/>
</dbReference>
<evidence type="ECO:0000256" key="11">
    <source>
        <dbReference type="ARBA" id="ARBA00023000"/>
    </source>
</evidence>
<dbReference type="SMART" id="SM00305">
    <property type="entry name" value="HintC"/>
    <property type="match status" value="2"/>
</dbReference>
<keyword evidence="12" id="KW-0238">DNA-binding</keyword>
<evidence type="ECO:0000256" key="9">
    <source>
        <dbReference type="ARBA" id="ARBA00022833"/>
    </source>
</evidence>
<dbReference type="NCBIfam" id="NF006336">
    <property type="entry name" value="PRK08566.1"/>
    <property type="match status" value="1"/>
</dbReference>
<dbReference type="InterPro" id="IPR004860">
    <property type="entry name" value="LAGLIDADG_dom"/>
</dbReference>
<dbReference type="Gene3D" id="1.10.150.390">
    <property type="match status" value="1"/>
</dbReference>
<name>A0A6C0K936_9ZZZZ</name>
<dbReference type="Gene3D" id="3.30.1360.140">
    <property type="match status" value="1"/>
</dbReference>
<keyword evidence="10" id="KW-0460">Magnesium</keyword>
<dbReference type="FunFam" id="2.40.40.20:FF:000019">
    <property type="entry name" value="DNA-directed RNA polymerase II subunit RPB1"/>
    <property type="match status" value="1"/>
</dbReference>
<evidence type="ECO:0000256" key="7">
    <source>
        <dbReference type="ARBA" id="ARBA00022723"/>
    </source>
</evidence>
<evidence type="ECO:0000256" key="1">
    <source>
        <dbReference type="ARBA" id="ARBA00006460"/>
    </source>
</evidence>
<evidence type="ECO:0000256" key="13">
    <source>
        <dbReference type="ARBA" id="ARBA00023163"/>
    </source>
</evidence>
<keyword evidence="8" id="KW-0068">Autocatalytic cleavage</keyword>
<dbReference type="GO" id="GO:0004519">
    <property type="term" value="F:endonuclease activity"/>
    <property type="evidence" value="ECO:0007669"/>
    <property type="project" value="InterPro"/>
</dbReference>
<dbReference type="InterPro" id="IPR006142">
    <property type="entry name" value="INTEIN"/>
</dbReference>
<dbReference type="Pfam" id="PF04992">
    <property type="entry name" value="RNA_pol_Rpb1_6"/>
    <property type="match status" value="1"/>
</dbReference>
<evidence type="ECO:0000256" key="5">
    <source>
        <dbReference type="ARBA" id="ARBA00022679"/>
    </source>
</evidence>
<dbReference type="Gene3D" id="1.10.274.100">
    <property type="entry name" value="RNA polymerase Rpb1, domain 3"/>
    <property type="match status" value="1"/>
</dbReference>
<protein>
    <recommendedName>
        <fullName evidence="3">DNA-directed RNA polymerase II subunit RPB1</fullName>
        <ecNumber evidence="2">2.7.7.6</ecNumber>
    </recommendedName>
    <alternativeName>
        <fullName evidence="14">DNA-directed RNA polymerase II subunit rpb1</fullName>
    </alternativeName>
</protein>
<organism evidence="16">
    <name type="scientific">viral metagenome</name>
    <dbReference type="NCBI Taxonomy" id="1070528"/>
    <lineage>
        <taxon>unclassified sequences</taxon>
        <taxon>metagenomes</taxon>
        <taxon>organismal metagenomes</taxon>
    </lineage>
</organism>
<keyword evidence="9" id="KW-0862">Zinc</keyword>
<dbReference type="Gene3D" id="4.10.860.120">
    <property type="entry name" value="RNA polymerase II, clamp domain"/>
    <property type="match status" value="1"/>
</dbReference>
<dbReference type="NCBIfam" id="TIGR01443">
    <property type="entry name" value="intein_Cterm"/>
    <property type="match status" value="1"/>
</dbReference>
<evidence type="ECO:0000256" key="8">
    <source>
        <dbReference type="ARBA" id="ARBA00022813"/>
    </source>
</evidence>
<comment type="similarity">
    <text evidence="1">Belongs to the RNA polymerase beta' chain family.</text>
</comment>
<accession>A0A6C0K936</accession>